<keyword evidence="6" id="KW-0598">Phosphotransferase system</keyword>
<name>A0ABV0ERY0_9ENTE</name>
<comment type="subcellular location">
    <subcellularLocation>
        <location evidence="1">Cytoplasm</location>
    </subcellularLocation>
</comment>
<dbReference type="Gene3D" id="3.40.50.510">
    <property type="entry name" value="Phosphotransferase system, mannose-type IIA component"/>
    <property type="match status" value="1"/>
</dbReference>
<protein>
    <submittedName>
        <fullName evidence="9">PTS system, mannose-specific IIA component</fullName>
    </submittedName>
</protein>
<dbReference type="PANTHER" id="PTHR33799:SF1">
    <property type="entry name" value="PTS SYSTEM MANNOSE-SPECIFIC EIIAB COMPONENT-RELATED"/>
    <property type="match status" value="1"/>
</dbReference>
<evidence type="ECO:0000259" key="8">
    <source>
        <dbReference type="PROSITE" id="PS51096"/>
    </source>
</evidence>
<proteinExistence type="predicted"/>
<reference evidence="9 10" key="1">
    <citation type="submission" date="2021-03" db="EMBL/GenBank/DDBJ databases">
        <authorList>
            <person name="Gilmore M.S."/>
            <person name="Schwartzman J."/>
            <person name="Van Tyne D."/>
            <person name="Martin M."/>
            <person name="Earl A.M."/>
            <person name="Manson A.L."/>
            <person name="Straub T."/>
            <person name="Salamzade R."/>
            <person name="Saavedra J."/>
            <person name="Lebreton F."/>
            <person name="Prichula J."/>
            <person name="Schaufler K."/>
            <person name="Gaca A."/>
            <person name="Sgardioli B."/>
            <person name="Wagenaar J."/>
            <person name="Strong T."/>
        </authorList>
    </citation>
    <scope>NUCLEOTIDE SEQUENCE [LARGE SCALE GENOMIC DNA]</scope>
    <source>
        <strain evidence="9 10">665A</strain>
    </source>
</reference>
<dbReference type="Pfam" id="PF03610">
    <property type="entry name" value="EIIA-man"/>
    <property type="match status" value="1"/>
</dbReference>
<feature type="domain" description="PTS EIIA type-4" evidence="8">
    <location>
        <begin position="1"/>
        <end position="126"/>
    </location>
</feature>
<evidence type="ECO:0000256" key="3">
    <source>
        <dbReference type="ARBA" id="ARBA00022490"/>
    </source>
</evidence>
<evidence type="ECO:0000256" key="5">
    <source>
        <dbReference type="ARBA" id="ARBA00022679"/>
    </source>
</evidence>
<evidence type="ECO:0000313" key="9">
    <source>
        <dbReference type="EMBL" id="MEO1771390.1"/>
    </source>
</evidence>
<organism evidence="9 10">
    <name type="scientific">Candidatus Enterococcus ferrettii</name>
    <dbReference type="NCBI Taxonomy" id="2815324"/>
    <lineage>
        <taxon>Bacteria</taxon>
        <taxon>Bacillati</taxon>
        <taxon>Bacillota</taxon>
        <taxon>Bacilli</taxon>
        <taxon>Lactobacillales</taxon>
        <taxon>Enterococcaceae</taxon>
        <taxon>Enterococcus</taxon>
    </lineage>
</organism>
<dbReference type="Proteomes" id="UP000664357">
    <property type="component" value="Unassembled WGS sequence"/>
</dbReference>
<keyword evidence="3" id="KW-0963">Cytoplasm</keyword>
<accession>A0ABV0ERY0</accession>
<dbReference type="RefSeq" id="WP_207703538.1">
    <property type="nucleotide sequence ID" value="NZ_JAFREL020000003.1"/>
</dbReference>
<keyword evidence="5" id="KW-0808">Transferase</keyword>
<reference evidence="9 10" key="2">
    <citation type="submission" date="2024-02" db="EMBL/GenBank/DDBJ databases">
        <title>The Genome Sequence of Enterococcus sp. DIV0159.</title>
        <authorList>
            <person name="Earl A."/>
            <person name="Manson A."/>
            <person name="Gilmore M."/>
            <person name="Sanders J."/>
            <person name="Shea T."/>
            <person name="Howe W."/>
            <person name="Livny J."/>
            <person name="Cuomo C."/>
            <person name="Neafsey D."/>
            <person name="Birren B."/>
        </authorList>
    </citation>
    <scope>NUCLEOTIDE SEQUENCE [LARGE SCALE GENOMIC DNA]</scope>
    <source>
        <strain evidence="9 10">665A</strain>
    </source>
</reference>
<keyword evidence="2" id="KW-0813">Transport</keyword>
<evidence type="ECO:0000256" key="6">
    <source>
        <dbReference type="ARBA" id="ARBA00022683"/>
    </source>
</evidence>
<dbReference type="InterPro" id="IPR051471">
    <property type="entry name" value="Bacterial_PTS_sugar_comp"/>
</dbReference>
<dbReference type="PROSITE" id="PS51096">
    <property type="entry name" value="PTS_EIIA_TYPE_4"/>
    <property type="match status" value="1"/>
</dbReference>
<evidence type="ECO:0000256" key="7">
    <source>
        <dbReference type="ARBA" id="ARBA00022777"/>
    </source>
</evidence>
<keyword evidence="7" id="KW-0418">Kinase</keyword>
<evidence type="ECO:0000256" key="1">
    <source>
        <dbReference type="ARBA" id="ARBA00004496"/>
    </source>
</evidence>
<evidence type="ECO:0000256" key="2">
    <source>
        <dbReference type="ARBA" id="ARBA00022448"/>
    </source>
</evidence>
<evidence type="ECO:0000256" key="4">
    <source>
        <dbReference type="ARBA" id="ARBA00022597"/>
    </source>
</evidence>
<keyword evidence="4" id="KW-0762">Sugar transport</keyword>
<dbReference type="PANTHER" id="PTHR33799">
    <property type="entry name" value="PTS PERMEASE-RELATED-RELATED"/>
    <property type="match status" value="1"/>
</dbReference>
<evidence type="ECO:0000313" key="10">
    <source>
        <dbReference type="Proteomes" id="UP000664357"/>
    </source>
</evidence>
<dbReference type="SUPFAM" id="SSF53062">
    <property type="entry name" value="PTS system fructose IIA component-like"/>
    <property type="match status" value="1"/>
</dbReference>
<dbReference type="CDD" id="cd00006">
    <property type="entry name" value="PTS_IIA_man"/>
    <property type="match status" value="1"/>
</dbReference>
<keyword evidence="10" id="KW-1185">Reference proteome</keyword>
<dbReference type="InterPro" id="IPR004701">
    <property type="entry name" value="PTS_EIIA_man-typ"/>
</dbReference>
<dbReference type="InterPro" id="IPR033887">
    <property type="entry name" value="PTS_IIA_man"/>
</dbReference>
<dbReference type="EMBL" id="JAFREL020000003">
    <property type="protein sequence ID" value="MEO1771390.1"/>
    <property type="molecule type" value="Genomic_DNA"/>
</dbReference>
<dbReference type="InterPro" id="IPR036662">
    <property type="entry name" value="PTS_EIIA_man-typ_sf"/>
</dbReference>
<sequence length="142" mass="15622">MISILVMTHGELARGFIESSKMIVGETEKLEWLGLYPGDNIDEFNKKVITKIQQLNDGSGVLIFTDLYGASPFKATAYCASKLGPQSYRSIAGVNFPMLIESILMRDSKDLDALALHIMSTGQEGIKELFVEAGAFQKEEQA</sequence>
<comment type="caution">
    <text evidence="9">The sequence shown here is derived from an EMBL/GenBank/DDBJ whole genome shotgun (WGS) entry which is preliminary data.</text>
</comment>
<gene>
    <name evidence="9" type="ORF">JZO67_003370</name>
</gene>